<dbReference type="InterPro" id="IPR019821">
    <property type="entry name" value="Kinesin_motor_CS"/>
</dbReference>
<dbReference type="InterPro" id="IPR027640">
    <property type="entry name" value="Kinesin-like_fam"/>
</dbReference>
<sequence length="813" mass="92179">MDAPETRQSSIVVAIRVRPFTSTEKTRLVNDAAGTEACFPGLGDSSLILPMSANSDSDIDIDVDEGSTRSRRNSSLRRKVIRPEGIRKIVDCVDDRMLIFDPADRNPLNKVSDQILNSMRSRATKPTASSSINSNSNAMNKFASQRRRHGGEIKFVFDKLFDENSSQTRVYKETTSPLLDSVLDGYNSTVFAYGATGCGKTYTVSGTPSQPGIIFLAMEELFNKIDDLKDEKNFEISVSYLEIYNERIRDLLNPETPSKRLIIREDTQNHIKVANLSYHNPTTVEDVMNLVVQGNINRTTSPTEANEVSSRSHAVLQIHIMQTNKLVDLTSQHTFATLSVIDLAGSERAAATRNRGLRLHEGANINRSLLALGNCINALCLNDGSRTCHIPYRDSKLTRLLKFSLGGNCKTVMIVCISPSSSHYDETLNTLKYANRAKEIKTKIIRNQQSLSRHVGSYLKMITEQKRQIEELREREEKMISLKLTKYKLNKEKIQLAINECINRVQQSYSTVETYQVAKILKSLILCKRRFLQMVKLEVDNLVLLFQQDERVAAEMQPVISNCQMISEQLFNKIHELEIKFDETNALDSVIQQVHSIDLNKLREMEDWDETYDLVYLESCLNQISELQRNEILINSSIMTEKLISDAGLNCRFKFLSKWLMDRTPDIEFIIQDLVHIDEEFELFAKSFIADPSNTFTNTNVNIINTTAAELAVPMETLQQQKFPNKKVKWTSPSSSPSPVPEQQSEQNQELDQDHDQDHDQNATAGEVDVSMQDTTFTEQNPSAQLPPTTAFPRRKMRSSLLTHQSLLATVKK</sequence>
<evidence type="ECO:0000256" key="2">
    <source>
        <dbReference type="ARBA" id="ARBA00022741"/>
    </source>
</evidence>
<dbReference type="InterPro" id="IPR001752">
    <property type="entry name" value="Kinesin_motor_dom"/>
</dbReference>
<keyword evidence="1" id="KW-0493">Microtubule</keyword>
<feature type="compositionally biased region" description="Basic and acidic residues" evidence="7">
    <location>
        <begin position="752"/>
        <end position="761"/>
    </location>
</feature>
<evidence type="ECO:0000256" key="6">
    <source>
        <dbReference type="SAM" id="Coils"/>
    </source>
</evidence>
<feature type="compositionally biased region" description="Polar residues" evidence="7">
    <location>
        <begin position="772"/>
        <end position="788"/>
    </location>
</feature>
<feature type="compositionally biased region" description="Polar residues" evidence="7">
    <location>
        <begin position="800"/>
        <end position="813"/>
    </location>
</feature>
<dbReference type="InterPro" id="IPR036961">
    <property type="entry name" value="Kinesin_motor_dom_sf"/>
</dbReference>
<evidence type="ECO:0000259" key="8">
    <source>
        <dbReference type="SMART" id="SM00129"/>
    </source>
</evidence>
<keyword evidence="4 6" id="KW-0175">Coiled coil</keyword>
<keyword evidence="5" id="KW-0505">Motor protein</keyword>
<reference evidence="9" key="1">
    <citation type="submission" date="2022-08" db="EMBL/GenBank/DDBJ databases">
        <authorList>
            <person name="Byrne P K."/>
        </authorList>
    </citation>
    <scope>NUCLEOTIDE SEQUENCE</scope>
    <source>
        <strain evidence="9">UCD650</strain>
    </source>
</reference>
<evidence type="ECO:0000256" key="5">
    <source>
        <dbReference type="ARBA" id="ARBA00023175"/>
    </source>
</evidence>
<dbReference type="CDD" id="cd01370">
    <property type="entry name" value="KISc_KIP3_like"/>
    <property type="match status" value="1"/>
</dbReference>
<evidence type="ECO:0000256" key="4">
    <source>
        <dbReference type="ARBA" id="ARBA00023054"/>
    </source>
</evidence>
<keyword evidence="10" id="KW-1185">Reference proteome</keyword>
<protein>
    <recommendedName>
        <fullName evidence="8">Kinesin motor domain-containing protein</fullName>
    </recommendedName>
</protein>
<dbReference type="PROSITE" id="PS00411">
    <property type="entry name" value="KINESIN_MOTOR_1"/>
    <property type="match status" value="1"/>
</dbReference>
<dbReference type="PRINTS" id="PR00380">
    <property type="entry name" value="KINESINHEAVY"/>
</dbReference>
<dbReference type="PANTHER" id="PTHR47968:SF13">
    <property type="entry name" value="KINESIN-LIKE PROTEIN KIF19 ISOFORM X1"/>
    <property type="match status" value="1"/>
</dbReference>
<gene>
    <name evidence="9" type="primary">U6500G00690</name>
    <name evidence="9" type="ORF">SEUBUCD650_0G00690</name>
</gene>
<feature type="compositionally biased region" description="Low complexity" evidence="7">
    <location>
        <begin position="732"/>
        <end position="748"/>
    </location>
</feature>
<organism evidence="9 10">
    <name type="scientific">Saccharomyces eubayanus</name>
    <name type="common">Yeast</name>
    <dbReference type="NCBI Taxonomy" id="1080349"/>
    <lineage>
        <taxon>Eukaryota</taxon>
        <taxon>Fungi</taxon>
        <taxon>Dikarya</taxon>
        <taxon>Ascomycota</taxon>
        <taxon>Saccharomycotina</taxon>
        <taxon>Saccharomycetes</taxon>
        <taxon>Saccharomycetales</taxon>
        <taxon>Saccharomycetaceae</taxon>
        <taxon>Saccharomyces</taxon>
    </lineage>
</organism>
<accession>A0ABN8VRV3</accession>
<feature type="domain" description="Kinesin motor" evidence="8">
    <location>
        <begin position="8"/>
        <end position="448"/>
    </location>
</feature>
<feature type="coiled-coil region" evidence="6">
    <location>
        <begin position="455"/>
        <end position="482"/>
    </location>
</feature>
<keyword evidence="2" id="KW-0547">Nucleotide-binding</keyword>
<dbReference type="Gene3D" id="3.40.850.10">
    <property type="entry name" value="Kinesin motor domain"/>
    <property type="match status" value="1"/>
</dbReference>
<keyword evidence="3" id="KW-0067">ATP-binding</keyword>
<dbReference type="EMBL" id="OX291497">
    <property type="protein sequence ID" value="CAI1982269.1"/>
    <property type="molecule type" value="Genomic_DNA"/>
</dbReference>
<feature type="region of interest" description="Disordered" evidence="7">
    <location>
        <begin position="723"/>
        <end position="813"/>
    </location>
</feature>
<evidence type="ECO:0000256" key="7">
    <source>
        <dbReference type="SAM" id="MobiDB-lite"/>
    </source>
</evidence>
<evidence type="ECO:0000256" key="3">
    <source>
        <dbReference type="ARBA" id="ARBA00022840"/>
    </source>
</evidence>
<dbReference type="Pfam" id="PF00225">
    <property type="entry name" value="Kinesin"/>
    <property type="match status" value="1"/>
</dbReference>
<evidence type="ECO:0000256" key="1">
    <source>
        <dbReference type="ARBA" id="ARBA00022701"/>
    </source>
</evidence>
<dbReference type="SUPFAM" id="SSF52540">
    <property type="entry name" value="P-loop containing nucleoside triphosphate hydrolases"/>
    <property type="match status" value="1"/>
</dbReference>
<dbReference type="Proteomes" id="UP001152964">
    <property type="component" value="Chromosome 7"/>
</dbReference>
<proteinExistence type="predicted"/>
<evidence type="ECO:0000313" key="9">
    <source>
        <dbReference type="EMBL" id="CAI1982269.1"/>
    </source>
</evidence>
<dbReference type="PANTHER" id="PTHR47968">
    <property type="entry name" value="CENTROMERE PROTEIN E"/>
    <property type="match status" value="1"/>
</dbReference>
<evidence type="ECO:0000313" key="10">
    <source>
        <dbReference type="Proteomes" id="UP001152964"/>
    </source>
</evidence>
<name>A0ABN8VRV3_SACEU</name>
<dbReference type="InterPro" id="IPR027417">
    <property type="entry name" value="P-loop_NTPase"/>
</dbReference>
<dbReference type="SMART" id="SM00129">
    <property type="entry name" value="KISc"/>
    <property type="match status" value="1"/>
</dbReference>